<organism evidence="1">
    <name type="scientific">gut metagenome</name>
    <dbReference type="NCBI Taxonomy" id="749906"/>
    <lineage>
        <taxon>unclassified sequences</taxon>
        <taxon>metagenomes</taxon>
        <taxon>organismal metagenomes</taxon>
    </lineage>
</organism>
<dbReference type="EMBL" id="AMCI01004121">
    <property type="protein sequence ID" value="EJW98750.1"/>
    <property type="molecule type" value="Genomic_DNA"/>
</dbReference>
<dbReference type="AlphaFoldDB" id="J9CFG4"/>
<accession>J9CFG4</accession>
<gene>
    <name evidence="1" type="ORF">EVA_13144</name>
</gene>
<comment type="caution">
    <text evidence="1">The sequence shown here is derived from an EMBL/GenBank/DDBJ whole genome shotgun (WGS) entry which is preliminary data.</text>
</comment>
<name>J9CFG4_9ZZZZ</name>
<sequence>MLSLLEAGAGLGVESHHREAHKVINGLFGFRNLIYGYYPPIELLNF</sequence>
<proteinExistence type="predicted"/>
<reference evidence="1" key="1">
    <citation type="journal article" date="2012" name="PLoS ONE">
        <title>Gene sets for utilization of primary and secondary nutrition supplies in the distal gut of endangered iberian lynx.</title>
        <authorList>
            <person name="Alcaide M."/>
            <person name="Messina E."/>
            <person name="Richter M."/>
            <person name="Bargiela R."/>
            <person name="Peplies J."/>
            <person name="Huws S.A."/>
            <person name="Newbold C.J."/>
            <person name="Golyshin P.N."/>
            <person name="Simon M.A."/>
            <person name="Lopez G."/>
            <person name="Yakimov M.M."/>
            <person name="Ferrer M."/>
        </authorList>
    </citation>
    <scope>NUCLEOTIDE SEQUENCE</scope>
</reference>
<evidence type="ECO:0000313" key="1">
    <source>
        <dbReference type="EMBL" id="EJW98750.1"/>
    </source>
</evidence>
<protein>
    <submittedName>
        <fullName evidence="1">Uncharacterized protein</fullName>
    </submittedName>
</protein>